<dbReference type="PANTHER" id="PTHR30177:SF4">
    <property type="entry name" value="OSMOPROTECTANT IMPORT PERMEASE PROTEIN OSMW"/>
    <property type="match status" value="1"/>
</dbReference>
<keyword evidence="4 6" id="KW-1133">Transmembrane helix</keyword>
<feature type="transmembrane region" description="Helical" evidence="6">
    <location>
        <begin position="149"/>
        <end position="173"/>
    </location>
</feature>
<reference evidence="8 9" key="1">
    <citation type="submission" date="2016-10" db="EMBL/GenBank/DDBJ databases">
        <title>Complete Genome Sequence of Peptococcaceae strain DCMF.</title>
        <authorList>
            <person name="Edwards R.J."/>
            <person name="Holland S.I."/>
            <person name="Deshpande N.P."/>
            <person name="Wong Y.K."/>
            <person name="Ertan H."/>
            <person name="Manefield M."/>
            <person name="Russell T.L."/>
            <person name="Lee M.J."/>
        </authorList>
    </citation>
    <scope>NUCLEOTIDE SEQUENCE [LARGE SCALE GENOMIC DNA]</scope>
    <source>
        <strain evidence="8 9">DCMF</strain>
    </source>
</reference>
<gene>
    <name evidence="8" type="ORF">DCMF_16645</name>
</gene>
<proteinExistence type="inferred from homology"/>
<dbReference type="Proteomes" id="UP000323521">
    <property type="component" value="Chromosome"/>
</dbReference>
<dbReference type="InterPro" id="IPR035906">
    <property type="entry name" value="MetI-like_sf"/>
</dbReference>
<dbReference type="Pfam" id="PF00528">
    <property type="entry name" value="BPD_transp_1"/>
    <property type="match status" value="1"/>
</dbReference>
<dbReference type="FunFam" id="1.10.3720.10:FF:000001">
    <property type="entry name" value="Glycine betaine ABC transporter, permease"/>
    <property type="match status" value="1"/>
</dbReference>
<comment type="similarity">
    <text evidence="6">Belongs to the binding-protein-dependent transport system permease family.</text>
</comment>
<dbReference type="RefSeq" id="WP_148135461.1">
    <property type="nucleotide sequence ID" value="NZ_CP017634.1"/>
</dbReference>
<dbReference type="PROSITE" id="PS50928">
    <property type="entry name" value="ABC_TM1"/>
    <property type="match status" value="1"/>
</dbReference>
<evidence type="ECO:0000256" key="2">
    <source>
        <dbReference type="ARBA" id="ARBA00022448"/>
    </source>
</evidence>
<dbReference type="PANTHER" id="PTHR30177">
    <property type="entry name" value="GLYCINE BETAINE/L-PROLINE TRANSPORT SYSTEM PERMEASE PROTEIN PROW"/>
    <property type="match status" value="1"/>
</dbReference>
<evidence type="ECO:0000313" key="8">
    <source>
        <dbReference type="EMBL" id="ATW26181.1"/>
    </source>
</evidence>
<evidence type="ECO:0000313" key="9">
    <source>
        <dbReference type="Proteomes" id="UP000323521"/>
    </source>
</evidence>
<name>A0A3G1KUR2_FORW1</name>
<dbReference type="GO" id="GO:0031460">
    <property type="term" value="P:glycine betaine transport"/>
    <property type="evidence" value="ECO:0007669"/>
    <property type="project" value="TreeGrafter"/>
</dbReference>
<feature type="transmembrane region" description="Helical" evidence="6">
    <location>
        <begin position="180"/>
        <end position="200"/>
    </location>
</feature>
<feature type="domain" description="ABC transmembrane type-1" evidence="7">
    <location>
        <begin position="18"/>
        <end position="199"/>
    </location>
</feature>
<sequence>MNWERMAGFFSTSYVPSLIEHILITMLAIAVALIISVPLGIFLTRPRFRKYSNVASGIINILQTIPSLSLIALAMPVLGIGIKPTIMVLSLFSIMPILKNMLAGINNVDINYLEAAKGMGMNPRQILFKVELPLAMPVILTGVRTATVIVIASATIAAVIGAGGLGEFIFLGLSMNWPEPLLLGGITCAILASVADLLLAKLAASFIPPGMIIEDI</sequence>
<evidence type="ECO:0000256" key="1">
    <source>
        <dbReference type="ARBA" id="ARBA00004141"/>
    </source>
</evidence>
<keyword evidence="5 6" id="KW-0472">Membrane</keyword>
<dbReference type="SUPFAM" id="SSF161098">
    <property type="entry name" value="MetI-like"/>
    <property type="match status" value="1"/>
</dbReference>
<comment type="subcellular location">
    <subcellularLocation>
        <location evidence="6">Cell membrane</location>
        <topology evidence="6">Multi-pass membrane protein</topology>
    </subcellularLocation>
    <subcellularLocation>
        <location evidence="1">Membrane</location>
        <topology evidence="1">Multi-pass membrane protein</topology>
    </subcellularLocation>
</comment>
<dbReference type="KEGG" id="fwa:DCMF_16645"/>
<keyword evidence="2 6" id="KW-0813">Transport</keyword>
<dbReference type="AlphaFoldDB" id="A0A3G1KUR2"/>
<feature type="transmembrane region" description="Helical" evidence="6">
    <location>
        <begin position="86"/>
        <end position="105"/>
    </location>
</feature>
<keyword evidence="3 6" id="KW-0812">Transmembrane</keyword>
<dbReference type="GO" id="GO:0055085">
    <property type="term" value="P:transmembrane transport"/>
    <property type="evidence" value="ECO:0007669"/>
    <property type="project" value="InterPro"/>
</dbReference>
<dbReference type="InterPro" id="IPR000515">
    <property type="entry name" value="MetI-like"/>
</dbReference>
<dbReference type="OrthoDB" id="9801163at2"/>
<evidence type="ECO:0000259" key="7">
    <source>
        <dbReference type="PROSITE" id="PS50928"/>
    </source>
</evidence>
<dbReference type="EMBL" id="CP017634">
    <property type="protein sequence ID" value="ATW26181.1"/>
    <property type="molecule type" value="Genomic_DNA"/>
</dbReference>
<organism evidence="8 9">
    <name type="scientific">Formimonas warabiya</name>
    <dbReference type="NCBI Taxonomy" id="1761012"/>
    <lineage>
        <taxon>Bacteria</taxon>
        <taxon>Bacillati</taxon>
        <taxon>Bacillota</taxon>
        <taxon>Clostridia</taxon>
        <taxon>Eubacteriales</taxon>
        <taxon>Peptococcaceae</taxon>
        <taxon>Candidatus Formimonas</taxon>
    </lineage>
</organism>
<dbReference type="GO" id="GO:0005886">
    <property type="term" value="C:plasma membrane"/>
    <property type="evidence" value="ECO:0007669"/>
    <property type="project" value="UniProtKB-SubCell"/>
</dbReference>
<evidence type="ECO:0000256" key="5">
    <source>
        <dbReference type="ARBA" id="ARBA00023136"/>
    </source>
</evidence>
<accession>A0A3G1KUR2</accession>
<dbReference type="InterPro" id="IPR051204">
    <property type="entry name" value="ABC_transp_perm/SBD"/>
</dbReference>
<evidence type="ECO:0000256" key="4">
    <source>
        <dbReference type="ARBA" id="ARBA00022989"/>
    </source>
</evidence>
<feature type="transmembrane region" description="Helical" evidence="6">
    <location>
        <begin position="22"/>
        <end position="43"/>
    </location>
</feature>
<protein>
    <recommendedName>
        <fullName evidence="7">ABC transmembrane type-1 domain-containing protein</fullName>
    </recommendedName>
</protein>
<dbReference type="CDD" id="cd06261">
    <property type="entry name" value="TM_PBP2"/>
    <property type="match status" value="1"/>
</dbReference>
<feature type="transmembrane region" description="Helical" evidence="6">
    <location>
        <begin position="55"/>
        <end position="80"/>
    </location>
</feature>
<evidence type="ECO:0000256" key="3">
    <source>
        <dbReference type="ARBA" id="ARBA00022692"/>
    </source>
</evidence>
<evidence type="ECO:0000256" key="6">
    <source>
        <dbReference type="RuleBase" id="RU363032"/>
    </source>
</evidence>
<keyword evidence="9" id="KW-1185">Reference proteome</keyword>
<dbReference type="Gene3D" id="1.10.3720.10">
    <property type="entry name" value="MetI-like"/>
    <property type="match status" value="1"/>
</dbReference>